<evidence type="ECO:0000259" key="1">
    <source>
        <dbReference type="PROSITE" id="PS51186"/>
    </source>
</evidence>
<dbReference type="PANTHER" id="PTHR47237">
    <property type="entry name" value="SLL0310 PROTEIN"/>
    <property type="match status" value="1"/>
</dbReference>
<proteinExistence type="predicted"/>
<keyword evidence="3" id="KW-1185">Reference proteome</keyword>
<accession>A0AAN5IFE8</accession>
<evidence type="ECO:0000313" key="2">
    <source>
        <dbReference type="EMBL" id="GMR60886.1"/>
    </source>
</evidence>
<comment type="caution">
    <text evidence="2">The sequence shown here is derived from an EMBL/GenBank/DDBJ whole genome shotgun (WGS) entry which is preliminary data.</text>
</comment>
<dbReference type="PANTHER" id="PTHR47237:SF1">
    <property type="entry name" value="SLL0310 PROTEIN"/>
    <property type="match status" value="1"/>
</dbReference>
<dbReference type="AlphaFoldDB" id="A0AAN5IFE8"/>
<dbReference type="InterPro" id="IPR000182">
    <property type="entry name" value="GNAT_dom"/>
</dbReference>
<reference evidence="3" key="1">
    <citation type="submission" date="2022-10" db="EMBL/GenBank/DDBJ databases">
        <title>Genome assembly of Pristionchus species.</title>
        <authorList>
            <person name="Yoshida K."/>
            <person name="Sommer R.J."/>
        </authorList>
    </citation>
    <scope>NUCLEOTIDE SEQUENCE [LARGE SCALE GENOMIC DNA]</scope>
    <source>
        <strain evidence="3">RS5460</strain>
    </source>
</reference>
<feature type="domain" description="N-acetyltransferase" evidence="1">
    <location>
        <begin position="16"/>
        <end position="155"/>
    </location>
</feature>
<dbReference type="Proteomes" id="UP001328107">
    <property type="component" value="Unassembled WGS sequence"/>
</dbReference>
<dbReference type="CDD" id="cd04301">
    <property type="entry name" value="NAT_SF"/>
    <property type="match status" value="1"/>
</dbReference>
<dbReference type="SUPFAM" id="SSF55729">
    <property type="entry name" value="Acyl-CoA N-acyltransferases (Nat)"/>
    <property type="match status" value="1"/>
</dbReference>
<dbReference type="Pfam" id="PF00583">
    <property type="entry name" value="Acetyltransf_1"/>
    <property type="match status" value="1"/>
</dbReference>
<dbReference type="InterPro" id="IPR052729">
    <property type="entry name" value="Acyl/Acetyltrans_Enzymes"/>
</dbReference>
<dbReference type="InterPro" id="IPR016181">
    <property type="entry name" value="Acyl_CoA_acyltransferase"/>
</dbReference>
<dbReference type="Gene3D" id="3.40.630.30">
    <property type="match status" value="1"/>
</dbReference>
<organism evidence="2 3">
    <name type="scientific">Pristionchus mayeri</name>
    <dbReference type="NCBI Taxonomy" id="1317129"/>
    <lineage>
        <taxon>Eukaryota</taxon>
        <taxon>Metazoa</taxon>
        <taxon>Ecdysozoa</taxon>
        <taxon>Nematoda</taxon>
        <taxon>Chromadorea</taxon>
        <taxon>Rhabditida</taxon>
        <taxon>Rhabditina</taxon>
        <taxon>Diplogasteromorpha</taxon>
        <taxon>Diplogasteroidea</taxon>
        <taxon>Neodiplogasteridae</taxon>
        <taxon>Pristionchus</taxon>
    </lineage>
</organism>
<dbReference type="GO" id="GO:0016747">
    <property type="term" value="F:acyltransferase activity, transferring groups other than amino-acyl groups"/>
    <property type="evidence" value="ECO:0007669"/>
    <property type="project" value="InterPro"/>
</dbReference>
<dbReference type="PROSITE" id="PS51186">
    <property type="entry name" value="GNAT"/>
    <property type="match status" value="1"/>
</dbReference>
<dbReference type="EMBL" id="BTRK01000006">
    <property type="protein sequence ID" value="GMR60886.1"/>
    <property type="molecule type" value="Genomic_DNA"/>
</dbReference>
<protein>
    <recommendedName>
        <fullName evidence="1">N-acetyltransferase domain-containing protein</fullName>
    </recommendedName>
</protein>
<sequence length="320" mass="35955">FSREFLSFRMSLPPYTLIDHGSPLLWHQFQDLVREMKWTSDDNTVLSLTPTLSSTRCVFAQKNDDGSFLGCVVWNEYDDLAFIGFYLVSPLVRKCGLGSLLWSRAMERIKETGRIIGLRAVPEMAAQYSSKDTPFEVSRLRKNLLTCSEMREFCDKFPTVVDTVKLASELTQEQKIDLLRFDQEISGRDRSDLLIPFLTCSRTEGSVILNGEGKVMASAGITSTGFEKDNLFKLAPVYASSLSEVASLIRALLPFCEKFSPDSRIIVHILTGTVGERELEKVVGHPQNIETVTLFSAPIENRLNGNKCFVPHNHGSHYDG</sequence>
<name>A0AAN5IFE8_9BILA</name>
<gene>
    <name evidence="2" type="ORF">PMAYCL1PPCAC_31081</name>
</gene>
<feature type="non-terminal residue" evidence="2">
    <location>
        <position position="1"/>
    </location>
</feature>
<evidence type="ECO:0000313" key="3">
    <source>
        <dbReference type="Proteomes" id="UP001328107"/>
    </source>
</evidence>